<dbReference type="EMBL" id="CP030053">
    <property type="protein sequence ID" value="QAU48833.1"/>
    <property type="molecule type" value="Genomic_DNA"/>
</dbReference>
<gene>
    <name evidence="1" type="ORF">XH91_28085</name>
</gene>
<dbReference type="KEGG" id="bgz:XH91_28085"/>
<dbReference type="RefSeq" id="WP_128955024.1">
    <property type="nucleotide sequence ID" value="NZ_CP030053.1"/>
</dbReference>
<protein>
    <submittedName>
        <fullName evidence="1">PglZ domain-containing protein</fullName>
    </submittedName>
</protein>
<accession>A0AAE6CAH4</accession>
<reference evidence="1 2" key="1">
    <citation type="submission" date="2018-06" db="EMBL/GenBank/DDBJ databases">
        <title>Comparative genomics of rhizobia nodulating Arachis hypogaea in China.</title>
        <authorList>
            <person name="Li Y."/>
        </authorList>
    </citation>
    <scope>NUCLEOTIDE SEQUENCE [LARGE SCALE GENOMIC DNA]</scope>
    <source>
        <strain evidence="1 2">CCBAU 51670</strain>
    </source>
</reference>
<evidence type="ECO:0000313" key="2">
    <source>
        <dbReference type="Proteomes" id="UP000288972"/>
    </source>
</evidence>
<dbReference type="Proteomes" id="UP000288972">
    <property type="component" value="Chromosome"/>
</dbReference>
<organism evidence="1 2">
    <name type="scientific">Bradyrhizobium guangzhouense</name>
    <dbReference type="NCBI Taxonomy" id="1325095"/>
    <lineage>
        <taxon>Bacteria</taxon>
        <taxon>Pseudomonadati</taxon>
        <taxon>Pseudomonadota</taxon>
        <taxon>Alphaproteobacteria</taxon>
        <taxon>Hyphomicrobiales</taxon>
        <taxon>Nitrobacteraceae</taxon>
        <taxon>Bradyrhizobium</taxon>
    </lineage>
</organism>
<evidence type="ECO:0000313" key="1">
    <source>
        <dbReference type="EMBL" id="QAU48833.1"/>
    </source>
</evidence>
<name>A0AAE6CAH4_9BRAD</name>
<sequence length="857" mass="92643">MHPLHDYIASQIGDRIKDRRVVVMYDKREELRPFFAEIADGRGASQGPVAANFGKRKASLYVFDGSFLKARFAVEDMTSGDQPDDVVIYIPGIDRDAKGSLLMELEKAGTFYQQPALKQFARLVLRKRFTDIAIDEMLKSDALTYTDLAGMAQDDGGGGQGASLLKSVFGITDTVAIITDWLGRTSYDADIQAKAAFGELRDAALARMGFALPADATLGRARQIALRYVLVNEFRSDLGPNADLQGAAATAIMNVPEAKTSDHHKAVREVAKRLRERYPTSYVEAADKIEAELGLSAETVNGAALGSIDTFRFEEAAVVTACFGLIASEKFEAASALMAARESSFWVSRELSRKSVWTVCKLMVDLGLVSAAVDATIAKANGNPTTWVDRYVSDKDGWYALDQAQRRLEAFLSSLDEEVDDKAKAKIRELYENTVRRMSEGFLKALQKADWTVPGVLQQTRIWSDVVASRPVPVAYVMVDAMRFEMGHELIGRLTTRASEVQMRPALAALPSITPVGMAALLPGASATFSVVSNKDKLGASIEGTFLPDLSARQKFLKSRIPDLIDLTLDEVISLSTKALQKKVGKSKVIIIRSTEIDAAGENATTTTYARRVMDNVVEDLARCLGRLAAIGVGEAVVTADHGHLFFAADRDPSMRLDTPGGDAIDLHRRCWIGRGGATPAGSVRVPGAKLGYATDLDFAFPASTSVFKSGGDLAYHHGGTSLQEMVIPVIAVKLKVDGSAKAEKDAIVLTHDFDAVTNRIFTVHIELGAASKDLFAGARKVRPIVVSDDRPVARAAIATGADLAEGVLTLPPAVKANVGFMLTDDTVKHVRIQVLDAETDAVLYVSKKDIPVRLGV</sequence>
<proteinExistence type="predicted"/>
<dbReference type="Pfam" id="PF08665">
    <property type="entry name" value="PglZ"/>
    <property type="match status" value="1"/>
</dbReference>
<dbReference type="AlphaFoldDB" id="A0AAE6CAH4"/>